<dbReference type="InterPro" id="IPR009056">
    <property type="entry name" value="Cyt_c-like_dom"/>
</dbReference>
<keyword evidence="17 19" id="KW-0406">Ion transport</keyword>
<dbReference type="SUPFAM" id="SSF46626">
    <property type="entry name" value="Cytochrome c"/>
    <property type="match status" value="2"/>
</dbReference>
<dbReference type="OrthoDB" id="9811281at2"/>
<gene>
    <name evidence="24" type="primary">ccoP</name>
    <name evidence="24" type="ORF">F3168_03015</name>
</gene>
<dbReference type="EMBL" id="WIOL01000001">
    <property type="protein sequence ID" value="MQT16229.1"/>
    <property type="molecule type" value="Genomic_DNA"/>
</dbReference>
<dbReference type="GO" id="GO:0005506">
    <property type="term" value="F:iron ion binding"/>
    <property type="evidence" value="ECO:0007669"/>
    <property type="project" value="InterPro"/>
</dbReference>
<evidence type="ECO:0000256" key="17">
    <source>
        <dbReference type="ARBA" id="ARBA00023065"/>
    </source>
</evidence>
<evidence type="ECO:0000256" key="18">
    <source>
        <dbReference type="ARBA" id="ARBA00023136"/>
    </source>
</evidence>
<comment type="pathway">
    <text evidence="2 19">Energy metabolism; oxidative phosphorylation.</text>
</comment>
<dbReference type="PANTHER" id="PTHR33751:SF1">
    <property type="entry name" value="CBB3-TYPE CYTOCHROME C OXIDASE SUBUNIT FIXP"/>
    <property type="match status" value="1"/>
</dbReference>
<keyword evidence="12 19" id="KW-0375">Hydrogen ion transport</keyword>
<feature type="binding site" description="axial binding residue" evidence="20">
    <location>
        <position position="126"/>
    </location>
    <ligand>
        <name>heme c</name>
        <dbReference type="ChEBI" id="CHEBI:61717"/>
        <label>1</label>
    </ligand>
    <ligandPart>
        <name>Fe</name>
        <dbReference type="ChEBI" id="CHEBI:18248"/>
    </ligandPart>
</feature>
<keyword evidence="16 19" id="KW-0408">Iron</keyword>
<feature type="binding site" description="axial binding residue" evidence="20">
    <location>
        <position position="174"/>
    </location>
    <ligand>
        <name>heme c</name>
        <dbReference type="ChEBI" id="CHEBI:61717"/>
        <label>2</label>
    </ligand>
    <ligandPart>
        <name>Fe</name>
        <dbReference type="ChEBI" id="CHEBI:18248"/>
    </ligandPart>
</feature>
<dbReference type="RefSeq" id="WP_152577063.1">
    <property type="nucleotide sequence ID" value="NZ_JAATJI010000001.1"/>
</dbReference>
<evidence type="ECO:0000256" key="12">
    <source>
        <dbReference type="ARBA" id="ARBA00022781"/>
    </source>
</evidence>
<evidence type="ECO:0000256" key="9">
    <source>
        <dbReference type="ARBA" id="ARBA00022692"/>
    </source>
</evidence>
<evidence type="ECO:0000256" key="6">
    <source>
        <dbReference type="ARBA" id="ARBA00022519"/>
    </source>
</evidence>
<keyword evidence="6 19" id="KW-0997">Cell inner membrane</keyword>
<dbReference type="PROSITE" id="PS51007">
    <property type="entry name" value="CYTC"/>
    <property type="match status" value="2"/>
</dbReference>
<dbReference type="GO" id="GO:1902600">
    <property type="term" value="P:proton transmembrane transport"/>
    <property type="evidence" value="ECO:0007669"/>
    <property type="project" value="UniProtKB-KW"/>
</dbReference>
<evidence type="ECO:0000256" key="15">
    <source>
        <dbReference type="ARBA" id="ARBA00023002"/>
    </source>
</evidence>
<evidence type="ECO:0000259" key="23">
    <source>
        <dbReference type="PROSITE" id="PS51007"/>
    </source>
</evidence>
<protein>
    <recommendedName>
        <fullName evidence="19">Cbb3-type cytochrome c oxidase subunit</fullName>
    </recommendedName>
</protein>
<dbReference type="GO" id="GO:0020037">
    <property type="term" value="F:heme binding"/>
    <property type="evidence" value="ECO:0007669"/>
    <property type="project" value="InterPro"/>
</dbReference>
<dbReference type="PIRSF" id="PIRSF000006">
    <property type="entry name" value="Cbb3-Cox_fixP"/>
    <property type="match status" value="1"/>
</dbReference>
<evidence type="ECO:0000256" key="13">
    <source>
        <dbReference type="ARBA" id="ARBA00022982"/>
    </source>
</evidence>
<feature type="binding site" description="covalent" evidence="21">
    <location>
        <position position="122"/>
    </location>
    <ligand>
        <name>heme c</name>
        <dbReference type="ChEBI" id="CHEBI:61717"/>
        <label>1</label>
    </ligand>
</feature>
<feature type="domain" description="Cytochrome c" evidence="23">
    <location>
        <begin position="201"/>
        <end position="282"/>
    </location>
</feature>
<proteinExistence type="inferred from homology"/>
<evidence type="ECO:0000313" key="25">
    <source>
        <dbReference type="Proteomes" id="UP000481327"/>
    </source>
</evidence>
<accession>A0A7C9GTN4</accession>
<dbReference type="InterPro" id="IPR036909">
    <property type="entry name" value="Cyt_c-like_dom_sf"/>
</dbReference>
<keyword evidence="5 19" id="KW-1003">Cell membrane</keyword>
<dbReference type="InterPro" id="IPR032858">
    <property type="entry name" value="CcoP_N"/>
</dbReference>
<evidence type="ECO:0000256" key="11">
    <source>
        <dbReference type="ARBA" id="ARBA00022737"/>
    </source>
</evidence>
<comment type="similarity">
    <text evidence="3 19">Belongs to the CcoP / FixP family.</text>
</comment>
<evidence type="ECO:0000256" key="3">
    <source>
        <dbReference type="ARBA" id="ARBA00006113"/>
    </source>
</evidence>
<dbReference type="Gene3D" id="6.10.280.130">
    <property type="match status" value="1"/>
</dbReference>
<keyword evidence="9 22" id="KW-0812">Transmembrane</keyword>
<dbReference type="GO" id="GO:0016491">
    <property type="term" value="F:oxidoreductase activity"/>
    <property type="evidence" value="ECO:0007669"/>
    <property type="project" value="UniProtKB-KW"/>
</dbReference>
<keyword evidence="10 19" id="KW-0479">Metal-binding</keyword>
<dbReference type="GO" id="GO:0006119">
    <property type="term" value="P:oxidative phosphorylation"/>
    <property type="evidence" value="ECO:0007669"/>
    <property type="project" value="UniProtKB-UniPathway"/>
</dbReference>
<dbReference type="AlphaFoldDB" id="A0A7C9GTN4"/>
<dbReference type="Gene3D" id="1.10.760.10">
    <property type="entry name" value="Cytochrome c-like domain"/>
    <property type="match status" value="2"/>
</dbReference>
<keyword evidence="8 19" id="KW-0679">Respiratory chain</keyword>
<evidence type="ECO:0000256" key="19">
    <source>
        <dbReference type="PIRNR" id="PIRNR000006"/>
    </source>
</evidence>
<evidence type="ECO:0000256" key="20">
    <source>
        <dbReference type="PIRSR" id="PIRSR000006-1"/>
    </source>
</evidence>
<dbReference type="InterPro" id="IPR004678">
    <property type="entry name" value="Cyt_c_oxidase_cbb3_su3"/>
</dbReference>
<keyword evidence="25" id="KW-1185">Reference proteome</keyword>
<sequence>MKMTKRIDAPTGTETVGHEWDGIEELDTPLPRWWLMIFVACVVFAIGYVVVYPAIPMRHSATQGVIRWNSRADYQAQVAADTARRAPINRAIAATPVEQLPQHPALLRAAVEGGRAAFKVHCVQCHGAGAAGSVGYPNLNDDDWLWGGDLKSIEYTLINGVRNPDHDATRFSQMPAFADILQPAEINQLVRHVRNISGQGKPNAAGAALFAANCAACHGAEGKGGREFGAPNLTDGIWLYGGDEAALRTTITYARAGVMPRWNARLDPVTIRMLAAYVHSLGGGEANPAAVLAEGKVDGGA</sequence>
<comment type="function">
    <text evidence="19">C-type cytochrome. Part of the cbb3-type cytochrome c oxidase complex.</text>
</comment>
<evidence type="ECO:0000313" key="24">
    <source>
        <dbReference type="EMBL" id="MQT16229.1"/>
    </source>
</evidence>
<dbReference type="PRINTS" id="PR00605">
    <property type="entry name" value="CYTCHROMECIC"/>
</dbReference>
<keyword evidence="14 22" id="KW-1133">Transmembrane helix</keyword>
<evidence type="ECO:0000256" key="21">
    <source>
        <dbReference type="PIRSR" id="PIRSR000006-2"/>
    </source>
</evidence>
<feature type="domain" description="Cytochrome c" evidence="23">
    <location>
        <begin position="109"/>
        <end position="197"/>
    </location>
</feature>
<comment type="subcellular location">
    <subcellularLocation>
        <location evidence="1 19">Cell inner membrane</location>
    </subcellularLocation>
</comment>
<dbReference type="GO" id="GO:0005886">
    <property type="term" value="C:plasma membrane"/>
    <property type="evidence" value="ECO:0007669"/>
    <property type="project" value="UniProtKB-SubCell"/>
</dbReference>
<evidence type="ECO:0000256" key="1">
    <source>
        <dbReference type="ARBA" id="ARBA00004533"/>
    </source>
</evidence>
<dbReference type="GO" id="GO:0009055">
    <property type="term" value="F:electron transfer activity"/>
    <property type="evidence" value="ECO:0007669"/>
    <property type="project" value="InterPro"/>
</dbReference>
<evidence type="ECO:0000256" key="7">
    <source>
        <dbReference type="ARBA" id="ARBA00022617"/>
    </source>
</evidence>
<organism evidence="24 25">
    <name type="scientific">Sandarakinorhabdus fusca</name>
    <dbReference type="NCBI Taxonomy" id="1439888"/>
    <lineage>
        <taxon>Bacteria</taxon>
        <taxon>Pseudomonadati</taxon>
        <taxon>Pseudomonadota</taxon>
        <taxon>Alphaproteobacteria</taxon>
        <taxon>Sphingomonadales</taxon>
        <taxon>Sphingosinicellaceae</taxon>
        <taxon>Sandarakinorhabdus</taxon>
    </lineage>
</organism>
<evidence type="ECO:0000256" key="14">
    <source>
        <dbReference type="ARBA" id="ARBA00022989"/>
    </source>
</evidence>
<name>A0A7C9GTN4_9SPHN</name>
<dbReference type="Proteomes" id="UP000481327">
    <property type="component" value="Unassembled WGS sequence"/>
</dbReference>
<dbReference type="InterPro" id="IPR008168">
    <property type="entry name" value="Cyt_C_IC"/>
</dbReference>
<feature type="binding site" description="axial binding residue" evidence="20">
    <location>
        <position position="218"/>
    </location>
    <ligand>
        <name>heme c</name>
        <dbReference type="ChEBI" id="CHEBI:61717"/>
        <label>2</label>
    </ligand>
    <ligandPart>
        <name>Fe</name>
        <dbReference type="ChEBI" id="CHEBI:18248"/>
    </ligandPart>
</feature>
<reference evidence="24 25" key="1">
    <citation type="submission" date="2019-09" db="EMBL/GenBank/DDBJ databases">
        <title>Polymorphobacter sp. isolated from a lake in China.</title>
        <authorList>
            <person name="Liu Z."/>
        </authorList>
    </citation>
    <scope>NUCLEOTIDE SEQUENCE [LARGE SCALE GENOMIC DNA]</scope>
    <source>
        <strain evidence="24 25">D40P</strain>
    </source>
</reference>
<dbReference type="InterPro" id="IPR038414">
    <property type="entry name" value="CcoP_N_sf"/>
</dbReference>
<feature type="transmembrane region" description="Helical" evidence="22">
    <location>
        <begin position="33"/>
        <end position="55"/>
    </location>
</feature>
<dbReference type="Pfam" id="PF13442">
    <property type="entry name" value="Cytochrome_CBB3"/>
    <property type="match status" value="2"/>
</dbReference>
<keyword evidence="11" id="KW-0677">Repeat</keyword>
<evidence type="ECO:0000256" key="22">
    <source>
        <dbReference type="SAM" id="Phobius"/>
    </source>
</evidence>
<evidence type="ECO:0000256" key="10">
    <source>
        <dbReference type="ARBA" id="ARBA00022723"/>
    </source>
</evidence>
<dbReference type="UniPathway" id="UPA00705"/>
<feature type="binding site" description="covalent" evidence="21">
    <location>
        <position position="125"/>
    </location>
    <ligand>
        <name>heme c</name>
        <dbReference type="ChEBI" id="CHEBI:61717"/>
        <label>1</label>
    </ligand>
</feature>
<keyword evidence="18 19" id="KW-0472">Membrane</keyword>
<dbReference type="NCBIfam" id="TIGR00782">
    <property type="entry name" value="ccoP"/>
    <property type="match status" value="1"/>
</dbReference>
<evidence type="ECO:0000256" key="5">
    <source>
        <dbReference type="ARBA" id="ARBA00022475"/>
    </source>
</evidence>
<dbReference type="Pfam" id="PF14715">
    <property type="entry name" value="FixP_N"/>
    <property type="match status" value="1"/>
</dbReference>
<keyword evidence="15 19" id="KW-0560">Oxidoreductase</keyword>
<evidence type="ECO:0000256" key="8">
    <source>
        <dbReference type="ARBA" id="ARBA00022660"/>
    </source>
</evidence>
<keyword evidence="4 19" id="KW-0813">Transport</keyword>
<comment type="caution">
    <text evidence="24">The sequence shown here is derived from an EMBL/GenBank/DDBJ whole genome shotgun (WGS) entry which is preliminary data.</text>
</comment>
<evidence type="ECO:0000256" key="2">
    <source>
        <dbReference type="ARBA" id="ARBA00004673"/>
    </source>
</evidence>
<keyword evidence="13 19" id="KW-0249">Electron transport</keyword>
<feature type="binding site" description="covalent" evidence="21">
    <location>
        <position position="214"/>
    </location>
    <ligand>
        <name>heme c</name>
        <dbReference type="ChEBI" id="CHEBI:61717"/>
        <label>2</label>
    </ligand>
</feature>
<evidence type="ECO:0000256" key="4">
    <source>
        <dbReference type="ARBA" id="ARBA00022448"/>
    </source>
</evidence>
<evidence type="ECO:0000256" key="16">
    <source>
        <dbReference type="ARBA" id="ARBA00023004"/>
    </source>
</evidence>
<comment type="cofactor">
    <cofactor evidence="19 21">
        <name>heme c</name>
        <dbReference type="ChEBI" id="CHEBI:61717"/>
    </cofactor>
    <text evidence="19 21">Binds 2 heme C groups per subunit.</text>
</comment>
<keyword evidence="7 19" id="KW-0349">Heme</keyword>
<feature type="binding site" description="covalent" evidence="21">
    <location>
        <position position="217"/>
    </location>
    <ligand>
        <name>heme c</name>
        <dbReference type="ChEBI" id="CHEBI:61717"/>
        <label>2</label>
    </ligand>
</feature>
<dbReference type="InterPro" id="IPR050597">
    <property type="entry name" value="Cytochrome_c_Oxidase_Subunit"/>
</dbReference>
<feature type="binding site" description="axial binding residue" evidence="20">
    <location>
        <position position="259"/>
    </location>
    <ligand>
        <name>heme c</name>
        <dbReference type="ChEBI" id="CHEBI:61717"/>
        <label>1</label>
    </ligand>
    <ligandPart>
        <name>Fe</name>
        <dbReference type="ChEBI" id="CHEBI:18248"/>
    </ligandPart>
</feature>
<comment type="subunit">
    <text evidence="19">Component of the cbb3-type cytochrome c oxidase.</text>
</comment>
<dbReference type="PANTHER" id="PTHR33751">
    <property type="entry name" value="CBB3-TYPE CYTOCHROME C OXIDASE SUBUNIT FIXP"/>
    <property type="match status" value="1"/>
</dbReference>